<organism evidence="4 5">
    <name type="scientific">Peromyscus maniculatus bairdii</name>
    <name type="common">Prairie deer mouse</name>
    <dbReference type="NCBI Taxonomy" id="230844"/>
    <lineage>
        <taxon>Eukaryota</taxon>
        <taxon>Metazoa</taxon>
        <taxon>Chordata</taxon>
        <taxon>Craniata</taxon>
        <taxon>Vertebrata</taxon>
        <taxon>Euteleostomi</taxon>
        <taxon>Mammalia</taxon>
        <taxon>Eutheria</taxon>
        <taxon>Euarchontoglires</taxon>
        <taxon>Glires</taxon>
        <taxon>Rodentia</taxon>
        <taxon>Myomorpha</taxon>
        <taxon>Muroidea</taxon>
        <taxon>Cricetidae</taxon>
        <taxon>Neotominae</taxon>
        <taxon>Peromyscus</taxon>
    </lineage>
</organism>
<evidence type="ECO:0000313" key="5">
    <source>
        <dbReference type="Proteomes" id="UP000694547"/>
    </source>
</evidence>
<feature type="domain" description="UPAR/Ly6" evidence="3">
    <location>
        <begin position="23"/>
        <end position="98"/>
    </location>
</feature>
<protein>
    <submittedName>
        <fullName evidence="4">Prostate and testis expressed 4</fullName>
    </submittedName>
</protein>
<dbReference type="Pfam" id="PF00021">
    <property type="entry name" value="UPAR_LY6"/>
    <property type="match status" value="1"/>
</dbReference>
<dbReference type="GO" id="GO:0050804">
    <property type="term" value="P:modulation of chemical synaptic transmission"/>
    <property type="evidence" value="ECO:0007669"/>
    <property type="project" value="Ensembl"/>
</dbReference>
<dbReference type="SUPFAM" id="SSF57302">
    <property type="entry name" value="Snake toxin-like"/>
    <property type="match status" value="1"/>
</dbReference>
<evidence type="ECO:0000256" key="1">
    <source>
        <dbReference type="ARBA" id="ARBA00022729"/>
    </source>
</evidence>
<reference evidence="4 5" key="1">
    <citation type="submission" date="2018-10" db="EMBL/GenBank/DDBJ databases">
        <title>Improved assembly of the deer mouse Peromyscus maniculatus genome.</title>
        <authorList>
            <person name="Lassance J.-M."/>
            <person name="Hoekstra H.E."/>
        </authorList>
    </citation>
    <scope>NUCLEOTIDE SEQUENCE [LARGE SCALE GENOMIC DNA]</scope>
</reference>
<dbReference type="Ensembl" id="ENSPEMT00000012779.2">
    <property type="protein sequence ID" value="ENSPEMP00000008618.1"/>
    <property type="gene ID" value="ENSPEMG00000010185.2"/>
</dbReference>
<dbReference type="InterPro" id="IPR045860">
    <property type="entry name" value="Snake_toxin-like_sf"/>
</dbReference>
<dbReference type="Gene3D" id="2.10.60.10">
    <property type="entry name" value="CD59"/>
    <property type="match status" value="1"/>
</dbReference>
<dbReference type="GeneTree" id="ENSGT00550000076001"/>
<dbReference type="InterPro" id="IPR016054">
    <property type="entry name" value="LY6_UPA_recep-like"/>
</dbReference>
<reference evidence="4" key="2">
    <citation type="submission" date="2025-08" db="UniProtKB">
        <authorList>
            <consortium name="Ensembl"/>
        </authorList>
    </citation>
    <scope>IDENTIFICATION</scope>
</reference>
<evidence type="ECO:0000259" key="3">
    <source>
        <dbReference type="Pfam" id="PF00021"/>
    </source>
</evidence>
<accession>A0A8C8TDW9</accession>
<dbReference type="Proteomes" id="UP000694547">
    <property type="component" value="Chromosome 7"/>
</dbReference>
<reference evidence="4" key="3">
    <citation type="submission" date="2025-09" db="UniProtKB">
        <authorList>
            <consortium name="Ensembl"/>
        </authorList>
    </citation>
    <scope>IDENTIFICATION</scope>
</reference>
<keyword evidence="1 2" id="KW-0732">Signal</keyword>
<sequence>MNPATKISTLLIVTLSLLCSVESLICNVCKHSRNSKCTEGQERCVATRGHSCATISHYSGENHLFSEHSCMANCHEKETPRGRRMTYLMCCSKNLCNAF</sequence>
<feature type="signal peptide" evidence="2">
    <location>
        <begin position="1"/>
        <end position="23"/>
    </location>
</feature>
<keyword evidence="5" id="KW-1185">Reference proteome</keyword>
<feature type="chain" id="PRO_5034692927" evidence="2">
    <location>
        <begin position="24"/>
        <end position="99"/>
    </location>
</feature>
<evidence type="ECO:0000256" key="2">
    <source>
        <dbReference type="SAM" id="SignalP"/>
    </source>
</evidence>
<proteinExistence type="predicted"/>
<dbReference type="GO" id="GO:0009611">
    <property type="term" value="P:response to wounding"/>
    <property type="evidence" value="ECO:0007669"/>
    <property type="project" value="Ensembl"/>
</dbReference>
<evidence type="ECO:0000313" key="4">
    <source>
        <dbReference type="Ensembl" id="ENSPEMP00000008618.1"/>
    </source>
</evidence>
<dbReference type="AlphaFoldDB" id="A0A8C8TDW9"/>
<name>A0A8C8TDW9_PERMB</name>